<dbReference type="RefSeq" id="WP_182492600.1">
    <property type="nucleotide sequence ID" value="NZ_JACJIS010000001.1"/>
</dbReference>
<evidence type="ECO:0000313" key="1">
    <source>
        <dbReference type="EMBL" id="MBA9072596.1"/>
    </source>
</evidence>
<gene>
    <name evidence="1" type="ORF">GGR22_000722</name>
</gene>
<evidence type="ECO:0000313" key="2">
    <source>
        <dbReference type="Proteomes" id="UP000555003"/>
    </source>
</evidence>
<comment type="caution">
    <text evidence="1">The sequence shown here is derived from an EMBL/GenBank/DDBJ whole genome shotgun (WGS) entry which is preliminary data.</text>
</comment>
<reference evidence="1 2" key="1">
    <citation type="submission" date="2020-08" db="EMBL/GenBank/DDBJ databases">
        <title>Genomic Encyclopedia of Type Strains, Phase IV (KMG-IV): sequencing the most valuable type-strain genomes for metagenomic binning, comparative biology and taxonomic classification.</title>
        <authorList>
            <person name="Goeker M."/>
        </authorList>
    </citation>
    <scope>NUCLEOTIDE SEQUENCE [LARGE SCALE GENOMIC DNA]</scope>
    <source>
        <strain evidence="1 2">DSM 100397</strain>
    </source>
</reference>
<dbReference type="Proteomes" id="UP000555003">
    <property type="component" value="Unassembled WGS sequence"/>
</dbReference>
<protein>
    <submittedName>
        <fullName evidence="1">Uncharacterized protein</fullName>
    </submittedName>
</protein>
<organism evidence="1 2">
    <name type="scientific">Flavobacterium gossypii</name>
    <dbReference type="NCBI Taxonomy" id="1646119"/>
    <lineage>
        <taxon>Bacteria</taxon>
        <taxon>Pseudomonadati</taxon>
        <taxon>Bacteroidota</taxon>
        <taxon>Flavobacteriia</taxon>
        <taxon>Flavobacteriales</taxon>
        <taxon>Flavobacteriaceae</taxon>
        <taxon>Flavobacterium</taxon>
    </lineage>
</organism>
<keyword evidence="2" id="KW-1185">Reference proteome</keyword>
<accession>A0ABR6DLP1</accession>
<name>A0ABR6DLP1_9FLAO</name>
<dbReference type="EMBL" id="JACJIS010000001">
    <property type="protein sequence ID" value="MBA9072596.1"/>
    <property type="molecule type" value="Genomic_DNA"/>
</dbReference>
<proteinExistence type="predicted"/>
<sequence length="141" mass="16160">MVAIIIIALVIAVWWFKTSASEAKQDLVNEKSKIANFSELISLLKNSESGFTEHKLNTLQVCIFKNFDSSLKKSFIITSSNGVLTINFFIQASYLKEVKTFHFTIYDQPKVISNIVISQSHIHEREFFEKHNLTNPFITQS</sequence>